<dbReference type="SUPFAM" id="SSF46785">
    <property type="entry name" value="Winged helix' DNA-binding domain"/>
    <property type="match status" value="1"/>
</dbReference>
<dbReference type="GO" id="GO:0003700">
    <property type="term" value="F:DNA-binding transcription factor activity"/>
    <property type="evidence" value="ECO:0007669"/>
    <property type="project" value="InterPro"/>
</dbReference>
<dbReference type="SUPFAM" id="SSF64288">
    <property type="entry name" value="Chorismate lyase-like"/>
    <property type="match status" value="1"/>
</dbReference>
<organism evidence="5 6">
    <name type="scientific">Corynebacterium casei UCMA 3821</name>
    <dbReference type="NCBI Taxonomy" id="1110505"/>
    <lineage>
        <taxon>Bacteria</taxon>
        <taxon>Bacillati</taxon>
        <taxon>Actinomycetota</taxon>
        <taxon>Actinomycetes</taxon>
        <taxon>Mycobacteriales</taxon>
        <taxon>Corynebacteriaceae</taxon>
        <taxon>Corynebacterium</taxon>
    </lineage>
</organism>
<dbReference type="SMART" id="SM00866">
    <property type="entry name" value="UTRA"/>
    <property type="match status" value="1"/>
</dbReference>
<evidence type="ECO:0000256" key="3">
    <source>
        <dbReference type="ARBA" id="ARBA00023163"/>
    </source>
</evidence>
<dbReference type="CDD" id="cd07377">
    <property type="entry name" value="WHTH_GntR"/>
    <property type="match status" value="1"/>
</dbReference>
<evidence type="ECO:0000313" key="5">
    <source>
        <dbReference type="EMBL" id="CCE54516.1"/>
    </source>
</evidence>
<dbReference type="GO" id="GO:0045892">
    <property type="term" value="P:negative regulation of DNA-templated transcription"/>
    <property type="evidence" value="ECO:0007669"/>
    <property type="project" value="TreeGrafter"/>
</dbReference>
<dbReference type="InterPro" id="IPR011663">
    <property type="entry name" value="UTRA"/>
</dbReference>
<protein>
    <submittedName>
        <fullName evidence="5">GntR-family transcriptional regulator</fullName>
    </submittedName>
</protein>
<dbReference type="Pfam" id="PF07702">
    <property type="entry name" value="UTRA"/>
    <property type="match status" value="1"/>
</dbReference>
<reference evidence="5 6" key="1">
    <citation type="journal article" date="2012" name="J. Bacteriol.">
        <title>Genome Sequence of Corynebacterium casei UCMA 3821, Isolated from a Smear-Ripened Cheese.</title>
        <authorList>
            <person name="Monnet C."/>
            <person name="Loux V."/>
            <person name="Bento P."/>
            <person name="Gibrat J.F."/>
            <person name="Straub C."/>
            <person name="Bonnarme P."/>
            <person name="Landaud S."/>
            <person name="Irlinger F."/>
        </authorList>
    </citation>
    <scope>NUCLEOTIDE SEQUENCE [LARGE SCALE GENOMIC DNA]</scope>
    <source>
        <strain evidence="5 6">UCMA 3821</strain>
    </source>
</reference>
<accession>G7HWF1</accession>
<dbReference type="Gene3D" id="3.40.1410.10">
    <property type="entry name" value="Chorismate lyase-like"/>
    <property type="match status" value="1"/>
</dbReference>
<keyword evidence="3" id="KW-0804">Transcription</keyword>
<evidence type="ECO:0000313" key="6">
    <source>
        <dbReference type="Proteomes" id="UP000004840"/>
    </source>
</evidence>
<dbReference type="PRINTS" id="PR00035">
    <property type="entry name" value="HTHGNTR"/>
</dbReference>
<dbReference type="Pfam" id="PF00392">
    <property type="entry name" value="GntR"/>
    <property type="match status" value="1"/>
</dbReference>
<dbReference type="InterPro" id="IPR028978">
    <property type="entry name" value="Chorismate_lyase_/UTRA_dom_sf"/>
</dbReference>
<dbReference type="InterPro" id="IPR036390">
    <property type="entry name" value="WH_DNA-bd_sf"/>
</dbReference>
<evidence type="ECO:0000256" key="1">
    <source>
        <dbReference type="ARBA" id="ARBA00023015"/>
    </source>
</evidence>
<name>G7HWF1_9CORY</name>
<keyword evidence="1" id="KW-0805">Transcription regulation</keyword>
<dbReference type="InterPro" id="IPR036388">
    <property type="entry name" value="WH-like_DNA-bd_sf"/>
</dbReference>
<dbReference type="SMART" id="SM00345">
    <property type="entry name" value="HTH_GNTR"/>
    <property type="match status" value="1"/>
</dbReference>
<sequence length="272" mass="30135">MTAPVAEGIPSMRTKQIHSKIYLELQHRITSGGLKPGDLLPSEAELCEEFDASRGPVRQAIASLRAEGLISSGRGRRSVVLGTSKADSFMSILSNFAWMKEHDLNPTSKILWMARRPAPAHVAAALGMKPDDPIIFISRVLFAESRPLILERQYFPLEVGMHVLAMEPGTDDIHEELIREGINFDSCRRSIEFVQADEEMARLLELEVGTTLIGSRLEAASPSGTPVEYAEYLYPATHLSYTITVVNGESTPLYTSVLPETKLQWSYDESGF</sequence>
<dbReference type="InterPro" id="IPR000524">
    <property type="entry name" value="Tscrpt_reg_HTH_GntR"/>
</dbReference>
<dbReference type="PROSITE" id="PS50949">
    <property type="entry name" value="HTH_GNTR"/>
    <property type="match status" value="1"/>
</dbReference>
<dbReference type="AlphaFoldDB" id="G7HWF1"/>
<proteinExistence type="predicted"/>
<evidence type="ECO:0000259" key="4">
    <source>
        <dbReference type="PROSITE" id="PS50949"/>
    </source>
</evidence>
<gene>
    <name evidence="5" type="ORF">CCAS_04645</name>
</gene>
<comment type="caution">
    <text evidence="5">The sequence shown here is derived from an EMBL/GenBank/DDBJ whole genome shotgun (WGS) entry which is preliminary data.</text>
</comment>
<dbReference type="Proteomes" id="UP000004840">
    <property type="component" value="Unassembled WGS sequence"/>
</dbReference>
<dbReference type="EMBL" id="CAFW01000028">
    <property type="protein sequence ID" value="CCE54516.1"/>
    <property type="molecule type" value="Genomic_DNA"/>
</dbReference>
<dbReference type="PANTHER" id="PTHR44846">
    <property type="entry name" value="MANNOSYL-D-GLYCERATE TRANSPORT/METABOLISM SYSTEM REPRESSOR MNGR-RELATED"/>
    <property type="match status" value="1"/>
</dbReference>
<feature type="domain" description="HTH gntR-type" evidence="4">
    <location>
        <begin position="15"/>
        <end position="83"/>
    </location>
</feature>
<dbReference type="GO" id="GO:0003677">
    <property type="term" value="F:DNA binding"/>
    <property type="evidence" value="ECO:0007669"/>
    <property type="project" value="UniProtKB-KW"/>
</dbReference>
<dbReference type="PANTHER" id="PTHR44846:SF1">
    <property type="entry name" value="MANNOSYL-D-GLYCERATE TRANSPORT_METABOLISM SYSTEM REPRESSOR MNGR-RELATED"/>
    <property type="match status" value="1"/>
</dbReference>
<evidence type="ECO:0000256" key="2">
    <source>
        <dbReference type="ARBA" id="ARBA00023125"/>
    </source>
</evidence>
<dbReference type="Gene3D" id="1.10.10.10">
    <property type="entry name" value="Winged helix-like DNA-binding domain superfamily/Winged helix DNA-binding domain"/>
    <property type="match status" value="1"/>
</dbReference>
<dbReference type="InterPro" id="IPR050679">
    <property type="entry name" value="Bact_HTH_transcr_reg"/>
</dbReference>
<keyword evidence="2" id="KW-0238">DNA-binding</keyword>